<dbReference type="PANTHER" id="PTHR35585">
    <property type="entry name" value="HHE DOMAIN PROTEIN (AFU_ORTHOLOGUE AFUA_4G00730)"/>
    <property type="match status" value="1"/>
</dbReference>
<reference evidence="3" key="1">
    <citation type="submission" date="2023-07" db="EMBL/GenBank/DDBJ databases">
        <title>30 novel species of actinomycetes from the DSMZ collection.</title>
        <authorList>
            <person name="Nouioui I."/>
        </authorList>
    </citation>
    <scope>NUCLEOTIDE SEQUENCE [LARGE SCALE GENOMIC DNA]</scope>
    <source>
        <strain evidence="3">DSM 44399</strain>
    </source>
</reference>
<dbReference type="PANTHER" id="PTHR35585:SF1">
    <property type="entry name" value="HHE DOMAIN PROTEIN (AFU_ORTHOLOGUE AFUA_4G00730)"/>
    <property type="match status" value="1"/>
</dbReference>
<accession>A0ABU2JHS8</accession>
<dbReference type="InterPro" id="IPR012312">
    <property type="entry name" value="Hemerythrin-like"/>
</dbReference>
<gene>
    <name evidence="2" type="ORF">RM423_20780</name>
</gene>
<dbReference type="Pfam" id="PF01814">
    <property type="entry name" value="Hemerythrin"/>
    <property type="match status" value="1"/>
</dbReference>
<dbReference type="RefSeq" id="WP_311424956.1">
    <property type="nucleotide sequence ID" value="NZ_JAVREH010000053.1"/>
</dbReference>
<dbReference type="CDD" id="cd12108">
    <property type="entry name" value="Hr-like"/>
    <property type="match status" value="1"/>
</dbReference>
<dbReference type="Proteomes" id="UP001183176">
    <property type="component" value="Unassembled WGS sequence"/>
</dbReference>
<dbReference type="EMBL" id="JAVREH010000053">
    <property type="protein sequence ID" value="MDT0263813.1"/>
    <property type="molecule type" value="Genomic_DNA"/>
</dbReference>
<evidence type="ECO:0000313" key="2">
    <source>
        <dbReference type="EMBL" id="MDT0263813.1"/>
    </source>
</evidence>
<proteinExistence type="predicted"/>
<organism evidence="2 3">
    <name type="scientific">Jatrophihabitans lederbergiae</name>
    <dbReference type="NCBI Taxonomy" id="3075547"/>
    <lineage>
        <taxon>Bacteria</taxon>
        <taxon>Bacillati</taxon>
        <taxon>Actinomycetota</taxon>
        <taxon>Actinomycetes</taxon>
        <taxon>Jatrophihabitantales</taxon>
        <taxon>Jatrophihabitantaceae</taxon>
        <taxon>Jatrophihabitans</taxon>
    </lineage>
</organism>
<dbReference type="Gene3D" id="1.20.120.520">
    <property type="entry name" value="nmb1532 protein domain like"/>
    <property type="match status" value="1"/>
</dbReference>
<evidence type="ECO:0000259" key="1">
    <source>
        <dbReference type="Pfam" id="PF01814"/>
    </source>
</evidence>
<feature type="domain" description="Hemerythrin-like" evidence="1">
    <location>
        <begin position="4"/>
        <end position="119"/>
    </location>
</feature>
<keyword evidence="3" id="KW-1185">Reference proteome</keyword>
<sequence length="167" mass="19100">MPDITSLIMDDHEWFRRQFARLDDAREPADLLEVWSPLAQRLETHAQAEETIFYPALLKRGDDDEAVDETEDAIKDHNAIRDAIADATRYEAGSSEWYEAVGRARTENSEHLAEEEDEGLPDFRKHVSRELRDRLGDLWIQFYAAHPDGEGISAEDVDPATFLAENS</sequence>
<protein>
    <submittedName>
        <fullName evidence="2">Hemerythrin domain-containing protein</fullName>
    </submittedName>
</protein>
<comment type="caution">
    <text evidence="2">The sequence shown here is derived from an EMBL/GenBank/DDBJ whole genome shotgun (WGS) entry which is preliminary data.</text>
</comment>
<evidence type="ECO:0000313" key="3">
    <source>
        <dbReference type="Proteomes" id="UP001183176"/>
    </source>
</evidence>
<name>A0ABU2JHS8_9ACTN</name>